<dbReference type="RefSeq" id="WP_123265858.1">
    <property type="nucleotide sequence ID" value="NZ_RJUG01000003.1"/>
</dbReference>
<name>A0A3N0WW30_9FLAO</name>
<keyword evidence="2" id="KW-0812">Transmembrane</keyword>
<reference evidence="7" key="1">
    <citation type="submission" date="2018-11" db="EMBL/GenBank/DDBJ databases">
        <title>Proposal to divide the Flavobacteriaceae and reorganize its genera based on Amino Acid Identity values calculated from whole genome sequences.</title>
        <authorList>
            <person name="Nicholson A.C."/>
            <person name="Gulvik C.A."/>
            <person name="Whitney A.M."/>
            <person name="Humrighouse B.W."/>
            <person name="Bell M."/>
            <person name="Holmes B."/>
            <person name="Steigerwalt A."/>
            <person name="Villarma A."/>
            <person name="Sheth M."/>
            <person name="Batra D."/>
            <person name="Pryor J."/>
            <person name="Bernardet J.-F."/>
            <person name="Hugo C."/>
            <person name="Kampfer P."/>
            <person name="Newman J."/>
            <person name="Mcquiston J.R."/>
        </authorList>
    </citation>
    <scope>NUCLEOTIDE SEQUENCE [LARGE SCALE GENOMIC DNA]</scope>
    <source>
        <strain evidence="7">H3056</strain>
    </source>
</reference>
<dbReference type="GO" id="GO:0012505">
    <property type="term" value="C:endomembrane system"/>
    <property type="evidence" value="ECO:0007669"/>
    <property type="project" value="UniProtKB-SubCell"/>
</dbReference>
<sequence length="111" mass="12358">MKLSKIQLAKEAFKHKGFISKIPVIVRMIKSATKKGGYKPHFKNVIVPGLVLVYLISPIDFLPDFIPVIGVLDDIALLAFAIPLLITEAEKFVAWEASQTENKVIDAEIVR</sequence>
<evidence type="ECO:0000259" key="5">
    <source>
        <dbReference type="Pfam" id="PF06803"/>
    </source>
</evidence>
<feature type="domain" description="DUF1232" evidence="5">
    <location>
        <begin position="49"/>
        <end position="80"/>
    </location>
</feature>
<evidence type="ECO:0000256" key="3">
    <source>
        <dbReference type="ARBA" id="ARBA00022989"/>
    </source>
</evidence>
<proteinExistence type="predicted"/>
<evidence type="ECO:0000313" key="7">
    <source>
        <dbReference type="Proteomes" id="UP000270224"/>
    </source>
</evidence>
<evidence type="ECO:0000256" key="4">
    <source>
        <dbReference type="ARBA" id="ARBA00023136"/>
    </source>
</evidence>
<evidence type="ECO:0000256" key="2">
    <source>
        <dbReference type="ARBA" id="ARBA00022692"/>
    </source>
</evidence>
<dbReference type="Proteomes" id="UP000270224">
    <property type="component" value="Unassembled WGS sequence"/>
</dbReference>
<keyword evidence="3" id="KW-1133">Transmembrane helix</keyword>
<protein>
    <submittedName>
        <fullName evidence="6">DUF1232 domain-containing protein</fullName>
    </submittedName>
</protein>
<accession>A0A3N0WW30</accession>
<evidence type="ECO:0000313" key="6">
    <source>
        <dbReference type="EMBL" id="ROI09278.1"/>
    </source>
</evidence>
<comment type="caution">
    <text evidence="6">The sequence shown here is derived from an EMBL/GenBank/DDBJ whole genome shotgun (WGS) entry which is preliminary data.</text>
</comment>
<dbReference type="InterPro" id="IPR010652">
    <property type="entry name" value="DUF1232"/>
</dbReference>
<organism evidence="6 7">
    <name type="scientific">Kaistella daneshvariae</name>
    <dbReference type="NCBI Taxonomy" id="2487074"/>
    <lineage>
        <taxon>Bacteria</taxon>
        <taxon>Pseudomonadati</taxon>
        <taxon>Bacteroidota</taxon>
        <taxon>Flavobacteriia</taxon>
        <taxon>Flavobacteriales</taxon>
        <taxon>Weeksellaceae</taxon>
        <taxon>Chryseobacterium group</taxon>
        <taxon>Kaistella</taxon>
    </lineage>
</organism>
<dbReference type="AlphaFoldDB" id="A0A3N0WW30"/>
<dbReference type="OrthoDB" id="9800034at2"/>
<comment type="subcellular location">
    <subcellularLocation>
        <location evidence="1">Endomembrane system</location>
        <topology evidence="1">Multi-pass membrane protein</topology>
    </subcellularLocation>
</comment>
<reference evidence="7" key="2">
    <citation type="submission" date="2018-11" db="EMBL/GenBank/DDBJ databases">
        <title>Proposal to divide the Flavobacteriaceae and reorganize its genera based on Amino Acid Identity values calculated from whole genome sequences.</title>
        <authorList>
            <person name="Nicholson A.C."/>
            <person name="Gulvik C.A."/>
            <person name="Whitney A.M."/>
            <person name="Humrighouse B.W."/>
            <person name="Bell M."/>
            <person name="Holmens B."/>
            <person name="Steigerwalt A."/>
            <person name="Villarma A."/>
            <person name="Sheth M."/>
            <person name="Batra D."/>
            <person name="Pryor J."/>
            <person name="Bernardet J.-F."/>
            <person name="Hugo C."/>
            <person name="Kampfer P."/>
            <person name="Newman J."/>
            <person name="Mcquiston J.R."/>
        </authorList>
    </citation>
    <scope>NUCLEOTIDE SEQUENCE [LARGE SCALE GENOMIC DNA]</scope>
    <source>
        <strain evidence="7">H3056</strain>
    </source>
</reference>
<evidence type="ECO:0000256" key="1">
    <source>
        <dbReference type="ARBA" id="ARBA00004127"/>
    </source>
</evidence>
<keyword evidence="4" id="KW-0472">Membrane</keyword>
<gene>
    <name evidence="6" type="ORF">EGI11_07665</name>
</gene>
<dbReference type="Pfam" id="PF06803">
    <property type="entry name" value="DUF1232"/>
    <property type="match status" value="1"/>
</dbReference>
<dbReference type="EMBL" id="RJUG01000003">
    <property type="protein sequence ID" value="ROI09278.1"/>
    <property type="molecule type" value="Genomic_DNA"/>
</dbReference>